<dbReference type="RefSeq" id="WP_315623567.1">
    <property type="nucleotide sequence ID" value="NZ_JAUHMF010000001.1"/>
</dbReference>
<feature type="binding site" evidence="4">
    <location>
        <position position="98"/>
    </location>
    <ligand>
        <name>substrate</name>
    </ligand>
</feature>
<dbReference type="PANTHER" id="PTHR43794">
    <property type="entry name" value="AMINOHYDROLASE SSNA-RELATED"/>
    <property type="match status" value="1"/>
</dbReference>
<feature type="binding site" evidence="4">
    <location>
        <position position="69"/>
    </location>
    <ligand>
        <name>Zn(2+)</name>
        <dbReference type="ChEBI" id="CHEBI:29105"/>
    </ligand>
</feature>
<dbReference type="HAMAP" id="MF_01281">
    <property type="entry name" value="MTA_SAH_deamin"/>
    <property type="match status" value="1"/>
</dbReference>
<sequence>MPAADLILKNAVILTMDEAFHIYEPGAIVIRGDTIVAVGSENEILNQYTTLQMIDCQGKVLMPGLINAHTHVPMTLLRGLADDLRLDVWLLGYMMPVEREFVSPDFVRLGTQIACAEMIRSGVTTFADMYYFEDDVARTTAEIGMRAVCAETVLKFPTPDAQSFEEALTYTRDFIQRWKGHPLITPAVGPHAPYTCTAEMLQAAAELALEFDVPLHIHISETQQEVETMRLEQGMPVVPYIKKQNVLQAKVIAAHCVHIDEGEIRTLVHHNTGVAHNPSSNLKLASGIAPVKRMLELGVNVGIGTDGPASNNDLDMFEEIRLASFLAKGASSDPTALPARQTLAMATRLGAKALHIGDQVGSLEPGKRADLILVDLRAIHNSPRFHRDSQGIYAQIVYAAKSTDVTDVMVNGRWLMRDRELLRINEADLIRASQDYARRIDYFLIQREQSLLSKLLALGEETAEEESFEVQAKVVVDDPALIRQIIESHPDIEILRQRHYQEYDTYFLFAPPENSRLRFREDHFVEPDGRVSRVRTRLTLIGPSREGQFAKQVLLSRSRYLATATHSLRFYREYFKPQQMIEIEKERYRYLVRFQGTEFFVNVDSVTHPPLGHFLEVKSRTWSRKDAEQKSQRVVDLIQLLGASPEKTISQDYIEMILQDTPSTHT</sequence>
<dbReference type="InterPro" id="IPR011059">
    <property type="entry name" value="Metal-dep_hydrolase_composite"/>
</dbReference>
<feature type="binding site" evidence="4">
    <location>
        <position position="306"/>
    </location>
    <ligand>
        <name>substrate</name>
    </ligand>
</feature>
<comment type="similarity">
    <text evidence="4">Belongs to the metallo-dependent hydrolases superfamily. MTA/SAH deaminase family.</text>
</comment>
<dbReference type="InterPro" id="IPR032466">
    <property type="entry name" value="Metal_Hydrolase"/>
</dbReference>
<comment type="caution">
    <text evidence="6">The sequence shown here is derived from an EMBL/GenBank/DDBJ whole genome shotgun (WGS) entry which is preliminary data.</text>
</comment>
<feature type="binding site" evidence="4">
    <location>
        <position position="71"/>
    </location>
    <ligand>
        <name>Zn(2+)</name>
        <dbReference type="ChEBI" id="CHEBI:29105"/>
    </ligand>
</feature>
<dbReference type="EMBL" id="JAUHMF010000001">
    <property type="protein sequence ID" value="MDT8896918.1"/>
    <property type="molecule type" value="Genomic_DNA"/>
</dbReference>
<dbReference type="SUPFAM" id="SSF51338">
    <property type="entry name" value="Composite domain of metallo-dependent hydrolases"/>
    <property type="match status" value="1"/>
</dbReference>
<reference evidence="6 7" key="1">
    <citation type="submission" date="2023-07" db="EMBL/GenBank/DDBJ databases">
        <title>Novel species of Thermanaerothrix with wide hydrolytic capabilities.</title>
        <authorList>
            <person name="Zayulina K.S."/>
            <person name="Podosokorskaya O.A."/>
            <person name="Elcheninov A.G."/>
        </authorList>
    </citation>
    <scope>NUCLEOTIDE SEQUENCE [LARGE SCALE GENOMIC DNA]</scope>
    <source>
        <strain evidence="6 7">4228-RoL</strain>
    </source>
</reference>
<dbReference type="Gene3D" id="3.20.20.140">
    <property type="entry name" value="Metal-dependent hydrolases"/>
    <property type="match status" value="1"/>
</dbReference>
<dbReference type="InterPro" id="IPR006680">
    <property type="entry name" value="Amidohydro-rel"/>
</dbReference>
<dbReference type="InterPro" id="IPR023512">
    <property type="entry name" value="Deaminase_MtaD/DadD"/>
</dbReference>
<dbReference type="EC" id="3.5.4.28" evidence="4"/>
<organism evidence="6 7">
    <name type="scientific">Thermanaerothrix solaris</name>
    <dbReference type="NCBI Taxonomy" id="3058434"/>
    <lineage>
        <taxon>Bacteria</taxon>
        <taxon>Bacillati</taxon>
        <taxon>Chloroflexota</taxon>
        <taxon>Anaerolineae</taxon>
        <taxon>Anaerolineales</taxon>
        <taxon>Anaerolineaceae</taxon>
        <taxon>Thermanaerothrix</taxon>
    </lineage>
</organism>
<dbReference type="PANTHER" id="PTHR43794:SF11">
    <property type="entry name" value="AMIDOHYDROLASE-RELATED DOMAIN-CONTAINING PROTEIN"/>
    <property type="match status" value="1"/>
</dbReference>
<keyword evidence="2 4" id="KW-0378">Hydrolase</keyword>
<keyword evidence="7" id="KW-1185">Reference proteome</keyword>
<evidence type="ECO:0000256" key="2">
    <source>
        <dbReference type="ARBA" id="ARBA00022801"/>
    </source>
</evidence>
<proteinExistence type="inferred from homology"/>
<dbReference type="Pfam" id="PF01979">
    <property type="entry name" value="Amidohydro_1"/>
    <property type="match status" value="1"/>
</dbReference>
<evidence type="ECO:0000256" key="4">
    <source>
        <dbReference type="HAMAP-Rule" id="MF_01281"/>
    </source>
</evidence>
<comment type="catalytic activity">
    <reaction evidence="4">
        <text>S-methyl-5'-thioadenosine + H2O + H(+) = S-methyl-5'-thioinosine + NH4(+)</text>
        <dbReference type="Rhea" id="RHEA:25025"/>
        <dbReference type="ChEBI" id="CHEBI:15377"/>
        <dbReference type="ChEBI" id="CHEBI:15378"/>
        <dbReference type="ChEBI" id="CHEBI:17509"/>
        <dbReference type="ChEBI" id="CHEBI:28938"/>
        <dbReference type="ChEBI" id="CHEBI:48595"/>
        <dbReference type="EC" id="3.5.4.31"/>
    </reaction>
</comment>
<dbReference type="InterPro" id="IPR033469">
    <property type="entry name" value="CYTH-like_dom_sf"/>
</dbReference>
<dbReference type="SUPFAM" id="SSF55154">
    <property type="entry name" value="CYTH-like phosphatases"/>
    <property type="match status" value="1"/>
</dbReference>
<protein>
    <recommendedName>
        <fullName evidence="4">5-methylthioadenosine/S-adenosylhomocysteine deaminase</fullName>
        <shortName evidence="4">MTA/SAH deaminase</shortName>
        <ecNumber evidence="4">3.5.4.28</ecNumber>
        <ecNumber evidence="4">3.5.4.31</ecNumber>
    </recommendedName>
</protein>
<feature type="domain" description="Amidohydrolase-related" evidence="5">
    <location>
        <begin position="60"/>
        <end position="414"/>
    </location>
</feature>
<name>A0ABU3NJ89_9CHLR</name>
<comment type="catalytic activity">
    <reaction evidence="4">
        <text>S-adenosyl-L-homocysteine + H2O + H(+) = S-inosyl-L-homocysteine + NH4(+)</text>
        <dbReference type="Rhea" id="RHEA:20716"/>
        <dbReference type="ChEBI" id="CHEBI:15377"/>
        <dbReference type="ChEBI" id="CHEBI:15378"/>
        <dbReference type="ChEBI" id="CHEBI:28938"/>
        <dbReference type="ChEBI" id="CHEBI:57856"/>
        <dbReference type="ChEBI" id="CHEBI:57985"/>
        <dbReference type="EC" id="3.5.4.28"/>
    </reaction>
</comment>
<feature type="binding site" evidence="4">
    <location>
        <position position="306"/>
    </location>
    <ligand>
        <name>Zn(2+)</name>
        <dbReference type="ChEBI" id="CHEBI:29105"/>
    </ligand>
</feature>
<dbReference type="CDD" id="cd01298">
    <property type="entry name" value="ATZ_TRZ_like"/>
    <property type="match status" value="1"/>
</dbReference>
<comment type="cofactor">
    <cofactor evidence="4">
        <name>Zn(2+)</name>
        <dbReference type="ChEBI" id="CHEBI:29105"/>
    </cofactor>
    <text evidence="4">Binds 1 zinc ion per subunit.</text>
</comment>
<evidence type="ECO:0000259" key="5">
    <source>
        <dbReference type="Pfam" id="PF01979"/>
    </source>
</evidence>
<dbReference type="Proteomes" id="UP001254165">
    <property type="component" value="Unassembled WGS sequence"/>
</dbReference>
<comment type="function">
    <text evidence="4">Catalyzes the deamination of 5-methylthioadenosine and S-adenosyl-L-homocysteine into 5-methylthioinosine and S-inosyl-L-homocysteine, respectively. Is also able to deaminate adenosine.</text>
</comment>
<keyword evidence="1 4" id="KW-0479">Metal-binding</keyword>
<feature type="binding site" evidence="4">
    <location>
        <position position="221"/>
    </location>
    <ligand>
        <name>substrate</name>
    </ligand>
</feature>
<comment type="caution">
    <text evidence="4">Lacks conserved residue(s) required for the propagation of feature annotation.</text>
</comment>
<dbReference type="EC" id="3.5.4.31" evidence="4"/>
<accession>A0ABU3NJ89</accession>
<dbReference type="Gene3D" id="2.40.320.10">
    <property type="entry name" value="Hypothetical Protein Pfu-838710-001"/>
    <property type="match status" value="1"/>
</dbReference>
<evidence type="ECO:0000256" key="3">
    <source>
        <dbReference type="ARBA" id="ARBA00022833"/>
    </source>
</evidence>
<dbReference type="SUPFAM" id="SSF51556">
    <property type="entry name" value="Metallo-dependent hydrolases"/>
    <property type="match status" value="1"/>
</dbReference>
<evidence type="ECO:0000313" key="7">
    <source>
        <dbReference type="Proteomes" id="UP001254165"/>
    </source>
</evidence>
<dbReference type="InterPro" id="IPR050287">
    <property type="entry name" value="MTA/SAH_deaminase"/>
</dbReference>
<dbReference type="Gene3D" id="2.30.40.10">
    <property type="entry name" value="Urease, subunit C, domain 1"/>
    <property type="match status" value="1"/>
</dbReference>
<evidence type="ECO:0000256" key="1">
    <source>
        <dbReference type="ARBA" id="ARBA00022723"/>
    </source>
</evidence>
<feature type="binding site" evidence="4">
    <location>
        <position position="218"/>
    </location>
    <ligand>
        <name>Zn(2+)</name>
        <dbReference type="ChEBI" id="CHEBI:29105"/>
    </ligand>
</feature>
<evidence type="ECO:0000313" key="6">
    <source>
        <dbReference type="EMBL" id="MDT8896918.1"/>
    </source>
</evidence>
<keyword evidence="3 4" id="KW-0862">Zinc</keyword>
<gene>
    <name evidence="4" type="primary">mtaD</name>
    <name evidence="6" type="ORF">QYE77_01480</name>
</gene>
<feature type="binding site" evidence="4">
    <location>
        <position position="191"/>
    </location>
    <ligand>
        <name>substrate</name>
    </ligand>
</feature>